<protein>
    <submittedName>
        <fullName evidence="2">Soluble aldose sugar dehydrogenase YliI</fullName>
        <ecNumber evidence="2">1.1.5.-</ecNumber>
    </submittedName>
</protein>
<dbReference type="OrthoDB" id="6744at2157"/>
<gene>
    <name evidence="2" type="ORF">NFRAN_2430</name>
</gene>
<accession>A0A484IAI5</accession>
<dbReference type="EC" id="1.1.5.-" evidence="2"/>
<dbReference type="KEGG" id="nfn:NFRAN_2430"/>
<organism evidence="2 3">
    <name type="scientific">Candidatus Nitrosocosmicus franklandianus</name>
    <dbReference type="NCBI Taxonomy" id="1798806"/>
    <lineage>
        <taxon>Archaea</taxon>
        <taxon>Nitrososphaerota</taxon>
        <taxon>Nitrososphaeria</taxon>
        <taxon>Nitrososphaerales</taxon>
        <taxon>Nitrososphaeraceae</taxon>
        <taxon>Candidatus Nitrosocosmicus</taxon>
    </lineage>
</organism>
<dbReference type="PANTHER" id="PTHR19328">
    <property type="entry name" value="HEDGEHOG-INTERACTING PROTEIN"/>
    <property type="match status" value="1"/>
</dbReference>
<dbReference type="InterPro" id="IPR012938">
    <property type="entry name" value="Glc/Sorbosone_DH"/>
</dbReference>
<proteinExistence type="predicted"/>
<sequence>MTCCRGLLGIAVNNLGYTSGNKQVFLYFAAAAGKDDNPILNKVNRYDWDGKNLLNPLNILNLPAIPEPNHPGGKLTLDKKEGKLYAVIGDPNNVGILQNTKNNNNNNNDLTDSSVIIRINSTDGSAPPNNPFASIKDAFPSSQVEKYYGYGIRNSFGLAIDPVTNNLWDTEKGDKDFDEINLVRAGFNSCWKKLMGLISQSDIYWQTSYSKYTSKLPKMN</sequence>
<dbReference type="Pfam" id="PF07995">
    <property type="entry name" value="GSDH"/>
    <property type="match status" value="1"/>
</dbReference>
<dbReference type="GeneID" id="39421634"/>
<dbReference type="EMBL" id="LR216287">
    <property type="protein sequence ID" value="VFJ14752.1"/>
    <property type="molecule type" value="Genomic_DNA"/>
</dbReference>
<keyword evidence="3" id="KW-1185">Reference proteome</keyword>
<dbReference type="GO" id="GO:0016491">
    <property type="term" value="F:oxidoreductase activity"/>
    <property type="evidence" value="ECO:0007669"/>
    <property type="project" value="UniProtKB-KW"/>
</dbReference>
<evidence type="ECO:0000313" key="3">
    <source>
        <dbReference type="Proteomes" id="UP000294299"/>
    </source>
</evidence>
<name>A0A484IAI5_9ARCH</name>
<dbReference type="InterPro" id="IPR011042">
    <property type="entry name" value="6-blade_b-propeller_TolB-like"/>
</dbReference>
<keyword evidence="2" id="KW-0560">Oxidoreductase</keyword>
<evidence type="ECO:0000313" key="2">
    <source>
        <dbReference type="EMBL" id="VFJ14752.1"/>
    </source>
</evidence>
<dbReference type="Gene3D" id="2.120.10.30">
    <property type="entry name" value="TolB, C-terminal domain"/>
    <property type="match status" value="1"/>
</dbReference>
<dbReference type="RefSeq" id="WP_134484875.1">
    <property type="nucleotide sequence ID" value="NZ_LR216287.1"/>
</dbReference>
<dbReference type="SUPFAM" id="SSF50952">
    <property type="entry name" value="Soluble quinoprotein glucose dehydrogenase"/>
    <property type="match status" value="1"/>
</dbReference>
<feature type="domain" description="Glucose/Sorbosone dehydrogenase" evidence="1">
    <location>
        <begin position="6"/>
        <end position="212"/>
    </location>
</feature>
<dbReference type="Proteomes" id="UP000294299">
    <property type="component" value="Chromosome NFRAN"/>
</dbReference>
<evidence type="ECO:0000259" key="1">
    <source>
        <dbReference type="Pfam" id="PF07995"/>
    </source>
</evidence>
<dbReference type="InterPro" id="IPR011041">
    <property type="entry name" value="Quinoprot_gluc/sorb_DH_b-prop"/>
</dbReference>
<dbReference type="PANTHER" id="PTHR19328:SF13">
    <property type="entry name" value="HIPL1 PROTEIN"/>
    <property type="match status" value="1"/>
</dbReference>
<dbReference type="AlphaFoldDB" id="A0A484IAI5"/>
<reference evidence="2 3" key="1">
    <citation type="submission" date="2019-02" db="EMBL/GenBank/DDBJ databases">
        <authorList>
            <person name="Lehtovirta-Morley E L."/>
        </authorList>
    </citation>
    <scope>NUCLEOTIDE SEQUENCE [LARGE SCALE GENOMIC DNA]</scope>
    <source>
        <strain evidence="2">NFRAN1</strain>
    </source>
</reference>